<dbReference type="AlphaFoldDB" id="A0AAJ3YYW2"/>
<dbReference type="EMBL" id="CP035232">
    <property type="protein sequence ID" value="QAT65259.1"/>
    <property type="molecule type" value="Genomic_DNA"/>
</dbReference>
<organism evidence="1 2">
    <name type="scientific">Bacillus glycinifermentans</name>
    <dbReference type="NCBI Taxonomy" id="1664069"/>
    <lineage>
        <taxon>Bacteria</taxon>
        <taxon>Bacillati</taxon>
        <taxon>Bacillota</taxon>
        <taxon>Bacilli</taxon>
        <taxon>Bacillales</taxon>
        <taxon>Bacillaceae</taxon>
        <taxon>Bacillus</taxon>
    </lineage>
</organism>
<accession>A0AAJ3YYW2</accession>
<proteinExistence type="predicted"/>
<dbReference type="GeneID" id="82853055"/>
<dbReference type="Proteomes" id="UP000288675">
    <property type="component" value="Chromosome"/>
</dbReference>
<reference evidence="1 2" key="1">
    <citation type="submission" date="2019-01" db="EMBL/GenBank/DDBJ databases">
        <title>Genome sequence of Bacillus glycinifermentans SRCM103574.</title>
        <authorList>
            <person name="Kong H.-J."/>
            <person name="Jeong S.-Y."/>
            <person name="Jeong D.-Y."/>
        </authorList>
    </citation>
    <scope>NUCLEOTIDE SEQUENCE [LARGE SCALE GENOMIC DNA]</scope>
    <source>
        <strain evidence="1 2">SRCM103574</strain>
    </source>
</reference>
<evidence type="ECO:0000313" key="2">
    <source>
        <dbReference type="Proteomes" id="UP000288675"/>
    </source>
</evidence>
<protein>
    <submittedName>
        <fullName evidence="1">Uncharacterized protein</fullName>
    </submittedName>
</protein>
<dbReference type="RefSeq" id="WP_048406373.1">
    <property type="nucleotide sequence ID" value="NZ_CP035232.1"/>
</dbReference>
<evidence type="ECO:0000313" key="1">
    <source>
        <dbReference type="EMBL" id="QAT65259.1"/>
    </source>
</evidence>
<dbReference type="KEGG" id="bgy:BGLY_1991"/>
<name>A0AAJ3YYW2_9BACI</name>
<gene>
    <name evidence="1" type="ORF">EQZ20_10205</name>
</gene>
<sequence>MNKWIKFDYDDGAEVFYKINAPDENGEIKIDLKVEHSEGDVKEFELYDDELEQVYNQLQEMKRNMQS</sequence>